<dbReference type="InterPro" id="IPR051200">
    <property type="entry name" value="Host-pathogen_enzymatic-act"/>
</dbReference>
<proteinExistence type="predicted"/>
<dbReference type="OrthoDB" id="5642345at2"/>
<dbReference type="Proteomes" id="UP000002770">
    <property type="component" value="Unassembled WGS sequence"/>
</dbReference>
<name>G9ELY2_9GAMM</name>
<feature type="signal peptide" evidence="1">
    <location>
        <begin position="1"/>
        <end position="26"/>
    </location>
</feature>
<dbReference type="Gene3D" id="2.130.10.10">
    <property type="entry name" value="YVTN repeat-like/Quinoprotein amine dehydrogenase"/>
    <property type="match status" value="2"/>
</dbReference>
<sequence>MNKRKIIPTIWGAGLLALASANHLHAGSKPVFNITPTTPTSFLLPANSSETVQYSVTNQTRVTRTLTMQPIAGVIQTSEGCTNPFVLAPQQSCLLTLQINGSQIPSNISGGPIICKTQGPGNNNPDPFLCSQPAPENILSVSVIGAIPTQQAYITNWLGNSISLCDVSSLDGSLTNCAITASNQTITIGPFVNPEAIALNPDKTLLYVANISAANMSASTVSFCQVDSTSGTLSNCANTTGGPVNGADGISINSSGTLAYVSNAGNDTVSVCQIDSITGVLSNACTNSGSGFHVPSDMTLNALGTRAYVANLITSSVTSCAIDDIGLLNCDDITFGFNAPEGITLHPSGQFAYITNNGNNTVSVCQIDFLSGHLSSCAVTGGQFDGFGNLAFNSMGTRAYIPRFASNKVSVCSVNLNTGALSSCRDSNGSGFNGPSGILLK</sequence>
<dbReference type="PANTHER" id="PTHR47197:SF3">
    <property type="entry name" value="DIHYDRO-HEME D1 DEHYDROGENASE"/>
    <property type="match status" value="1"/>
</dbReference>
<protein>
    <recommendedName>
        <fullName evidence="4">Transmembrane protein</fullName>
    </recommendedName>
</protein>
<evidence type="ECO:0000256" key="1">
    <source>
        <dbReference type="SAM" id="SignalP"/>
    </source>
</evidence>
<reference evidence="2 3" key="1">
    <citation type="journal article" date="2011" name="BMC Genomics">
        <title>Insight into cross-talk between intra-amoebal pathogens.</title>
        <authorList>
            <person name="Gimenez G."/>
            <person name="Bertelli C."/>
            <person name="Moliner C."/>
            <person name="Robert C."/>
            <person name="Raoult D."/>
            <person name="Fournier P.E."/>
            <person name="Greub G."/>
        </authorList>
    </citation>
    <scope>NUCLEOTIDE SEQUENCE [LARGE SCALE GENOMIC DNA]</scope>
    <source>
        <strain evidence="2 3">LLAP12</strain>
    </source>
</reference>
<keyword evidence="3" id="KW-1185">Reference proteome</keyword>
<dbReference type="EMBL" id="JH413811">
    <property type="protein sequence ID" value="EHL31582.1"/>
    <property type="molecule type" value="Genomic_DNA"/>
</dbReference>
<dbReference type="InParanoid" id="G9ELY2"/>
<feature type="chain" id="PRO_5003521311" description="Transmembrane protein" evidence="1">
    <location>
        <begin position="27"/>
        <end position="441"/>
    </location>
</feature>
<dbReference type="SUPFAM" id="SSF63825">
    <property type="entry name" value="YWTD domain"/>
    <property type="match status" value="1"/>
</dbReference>
<dbReference type="AlphaFoldDB" id="G9ELY2"/>
<dbReference type="InterPro" id="IPR019405">
    <property type="entry name" value="Lactonase_7-beta_prop"/>
</dbReference>
<evidence type="ECO:0000313" key="2">
    <source>
        <dbReference type="EMBL" id="EHL31582.1"/>
    </source>
</evidence>
<organism evidence="2 3">
    <name type="scientific">Legionella drancourtii LLAP12</name>
    <dbReference type="NCBI Taxonomy" id="658187"/>
    <lineage>
        <taxon>Bacteria</taxon>
        <taxon>Pseudomonadati</taxon>
        <taxon>Pseudomonadota</taxon>
        <taxon>Gammaproteobacteria</taxon>
        <taxon>Legionellales</taxon>
        <taxon>Legionellaceae</taxon>
        <taxon>Legionella</taxon>
    </lineage>
</organism>
<gene>
    <name evidence="2" type="ORF">LDG_6243</name>
</gene>
<dbReference type="STRING" id="658187.LDG_6243"/>
<dbReference type="HOGENOM" id="CLU_631334_0_0_6"/>
<dbReference type="InterPro" id="IPR015943">
    <property type="entry name" value="WD40/YVTN_repeat-like_dom_sf"/>
</dbReference>
<dbReference type="Pfam" id="PF10282">
    <property type="entry name" value="Lactonase"/>
    <property type="match status" value="1"/>
</dbReference>
<keyword evidence="1" id="KW-0732">Signal</keyword>
<accession>G9ELY2</accession>
<dbReference type="eggNOG" id="COG3391">
    <property type="taxonomic scope" value="Bacteria"/>
</dbReference>
<evidence type="ECO:0008006" key="4">
    <source>
        <dbReference type="Google" id="ProtNLM"/>
    </source>
</evidence>
<evidence type="ECO:0000313" key="3">
    <source>
        <dbReference type="Proteomes" id="UP000002770"/>
    </source>
</evidence>
<dbReference type="PANTHER" id="PTHR47197">
    <property type="entry name" value="PROTEIN NIRF"/>
    <property type="match status" value="1"/>
</dbReference>
<dbReference type="RefSeq" id="WP_006870179.1">
    <property type="nucleotide sequence ID" value="NZ_JH413811.1"/>
</dbReference>